<dbReference type="Proteomes" id="UP000092460">
    <property type="component" value="Unassembled WGS sequence"/>
</dbReference>
<reference evidence="2" key="2">
    <citation type="submission" date="2020-05" db="UniProtKB">
        <authorList>
            <consortium name="EnsemblMetazoa"/>
        </authorList>
    </citation>
    <scope>IDENTIFICATION</scope>
    <source>
        <strain evidence="2">IAEA</strain>
    </source>
</reference>
<reference evidence="3" key="1">
    <citation type="submission" date="2015-01" db="EMBL/GenBank/DDBJ databases">
        <authorList>
            <person name="Aksoy S."/>
            <person name="Warren W."/>
            <person name="Wilson R.K."/>
        </authorList>
    </citation>
    <scope>NUCLEOTIDE SEQUENCE [LARGE SCALE GENOMIC DNA]</scope>
    <source>
        <strain evidence="3">IAEA</strain>
    </source>
</reference>
<organism evidence="2 3">
    <name type="scientific">Glossina palpalis gambiensis</name>
    <dbReference type="NCBI Taxonomy" id="67801"/>
    <lineage>
        <taxon>Eukaryota</taxon>
        <taxon>Metazoa</taxon>
        <taxon>Ecdysozoa</taxon>
        <taxon>Arthropoda</taxon>
        <taxon>Hexapoda</taxon>
        <taxon>Insecta</taxon>
        <taxon>Pterygota</taxon>
        <taxon>Neoptera</taxon>
        <taxon>Endopterygota</taxon>
        <taxon>Diptera</taxon>
        <taxon>Brachycera</taxon>
        <taxon>Muscomorpha</taxon>
        <taxon>Hippoboscoidea</taxon>
        <taxon>Glossinidae</taxon>
        <taxon>Glossina</taxon>
    </lineage>
</organism>
<feature type="transmembrane region" description="Helical" evidence="1">
    <location>
        <begin position="107"/>
        <end position="136"/>
    </location>
</feature>
<evidence type="ECO:0000256" key="1">
    <source>
        <dbReference type="SAM" id="Phobius"/>
    </source>
</evidence>
<feature type="transmembrane region" description="Helical" evidence="1">
    <location>
        <begin position="211"/>
        <end position="230"/>
    </location>
</feature>
<dbReference type="VEuPathDB" id="VectorBase:GPPI014641"/>
<proteinExistence type="predicted"/>
<keyword evidence="1" id="KW-0812">Transmembrane</keyword>
<sequence length="235" mass="27278">MRRIIISSIEIHVRIRTSVGKEGKDWNKCKDDKMSLIQNEFILVTSSINPVKTPLWNDFTTFITSINTNYYHLSPTEDQKTYFIQNIFELSEPENEVGDNIAACRHYLLLLFGLLILSPWIYVIFPITWSVWVYCYSLVKGQKMEKDKITMPSCCDVMNTHSLLASFQFINISVYAQLLMPSICSFQFNTISNPLQWPNSTKNINQGTKKYYIFTIVQTTTIFHVAMFVGQHSLK</sequence>
<name>A0A1B0B0B7_9MUSC</name>
<evidence type="ECO:0000313" key="3">
    <source>
        <dbReference type="Proteomes" id="UP000092460"/>
    </source>
</evidence>
<evidence type="ECO:0000313" key="2">
    <source>
        <dbReference type="EnsemblMetazoa" id="GPPI014641-PA"/>
    </source>
</evidence>
<accession>A0A1B0B0B7</accession>
<dbReference type="AlphaFoldDB" id="A0A1B0B0B7"/>
<protein>
    <submittedName>
        <fullName evidence="2">Uncharacterized protein</fullName>
    </submittedName>
</protein>
<keyword evidence="1" id="KW-0472">Membrane</keyword>
<dbReference type="EMBL" id="JXJN01006695">
    <property type="status" value="NOT_ANNOTATED_CDS"/>
    <property type="molecule type" value="Genomic_DNA"/>
</dbReference>
<keyword evidence="3" id="KW-1185">Reference proteome</keyword>
<keyword evidence="1" id="KW-1133">Transmembrane helix</keyword>
<dbReference type="EnsemblMetazoa" id="GPPI014641-RA">
    <property type="protein sequence ID" value="GPPI014641-PA"/>
    <property type="gene ID" value="GPPI014641"/>
</dbReference>